<dbReference type="Pfam" id="PF07987">
    <property type="entry name" value="DUF1775"/>
    <property type="match status" value="1"/>
</dbReference>
<dbReference type="RefSeq" id="WP_259613362.1">
    <property type="nucleotide sequence ID" value="NZ_CP091139.2"/>
</dbReference>
<feature type="domain" description="YncI copper-binding" evidence="3">
    <location>
        <begin position="2"/>
        <end position="102"/>
    </location>
</feature>
<feature type="transmembrane region" description="Helical" evidence="2">
    <location>
        <begin position="134"/>
        <end position="154"/>
    </location>
</feature>
<name>A0ABY5NNB7_9MICO</name>
<reference evidence="4" key="1">
    <citation type="submission" date="2022-01" db="EMBL/GenBank/DDBJ databases">
        <title>Microbacterium eymi and Microbacterium rhizovicinus sp. nov., isolated from the rhizospheric soil of Elymus tsukushiensis, a plant native to the Dokdo Islands, Republic of Korea.</title>
        <authorList>
            <person name="Hwang Y.J."/>
        </authorList>
    </citation>
    <scope>NUCLEOTIDE SEQUENCE</scope>
    <source>
        <strain evidence="4">KUDC0405</strain>
    </source>
</reference>
<dbReference type="Proteomes" id="UP001054811">
    <property type="component" value="Chromosome"/>
</dbReference>
<keyword evidence="5" id="KW-1185">Reference proteome</keyword>
<keyword evidence="2" id="KW-0812">Transmembrane</keyword>
<evidence type="ECO:0000256" key="1">
    <source>
        <dbReference type="SAM" id="MobiDB-lite"/>
    </source>
</evidence>
<dbReference type="Gene3D" id="2.60.40.2230">
    <property type="entry name" value="Uncharacterised protein YcnI-like PF07987, DUF1775"/>
    <property type="match status" value="1"/>
</dbReference>
<evidence type="ECO:0000256" key="2">
    <source>
        <dbReference type="SAM" id="Phobius"/>
    </source>
</evidence>
<accession>A0ABY5NNB7</accession>
<protein>
    <submittedName>
        <fullName evidence="4">YcnI family protein</fullName>
    </submittedName>
</protein>
<organism evidence="4 5">
    <name type="scientific">Microbacterium elymi</name>
    <dbReference type="NCBI Taxonomy" id="2909587"/>
    <lineage>
        <taxon>Bacteria</taxon>
        <taxon>Bacillati</taxon>
        <taxon>Actinomycetota</taxon>
        <taxon>Actinomycetes</taxon>
        <taxon>Micrococcales</taxon>
        <taxon>Microbacteriaceae</taxon>
        <taxon>Microbacterium</taxon>
    </lineage>
</organism>
<feature type="compositionally biased region" description="Basic and acidic residues" evidence="1">
    <location>
        <begin position="83"/>
        <end position="95"/>
    </location>
</feature>
<gene>
    <name evidence="4" type="ORF">L2X98_32695</name>
</gene>
<feature type="region of interest" description="Disordered" evidence="1">
    <location>
        <begin position="76"/>
        <end position="125"/>
    </location>
</feature>
<dbReference type="InterPro" id="IPR012533">
    <property type="entry name" value="YcnI-copper_dom"/>
</dbReference>
<sequence>MVTVPDGVGNVTPVVEGGWSIQRTLGDNGVPTTVTYTADTPIETGLAASVSMEVLFDSSAQGETIRFPVVQKCVTGSTSWSEVPEKGQTAEDLDHPAPAVTVGPKAAQASDGHGSSTTDATADAAPEADPVARWLGAGGLAAGVIALVVAIVAATRRRGRSDG</sequence>
<evidence type="ECO:0000259" key="3">
    <source>
        <dbReference type="Pfam" id="PF07987"/>
    </source>
</evidence>
<evidence type="ECO:0000313" key="5">
    <source>
        <dbReference type="Proteomes" id="UP001054811"/>
    </source>
</evidence>
<keyword evidence="2" id="KW-0472">Membrane</keyword>
<evidence type="ECO:0000313" key="4">
    <source>
        <dbReference type="EMBL" id="UUT36695.1"/>
    </source>
</evidence>
<proteinExistence type="predicted"/>
<dbReference type="EMBL" id="CP091139">
    <property type="protein sequence ID" value="UUT36695.1"/>
    <property type="molecule type" value="Genomic_DNA"/>
</dbReference>
<dbReference type="InterPro" id="IPR038507">
    <property type="entry name" value="YcnI-like_sf"/>
</dbReference>
<keyword evidence="2" id="KW-1133">Transmembrane helix</keyword>